<proteinExistence type="predicted"/>
<protein>
    <submittedName>
        <fullName evidence="1">Uncharacterized protein</fullName>
    </submittedName>
</protein>
<organism evidence="1 2">
    <name type="scientific">Comamonas thiooxydans</name>
    <dbReference type="NCBI Taxonomy" id="363952"/>
    <lineage>
        <taxon>Bacteria</taxon>
        <taxon>Pseudomonadati</taxon>
        <taxon>Pseudomonadota</taxon>
        <taxon>Betaproteobacteria</taxon>
        <taxon>Burkholderiales</taxon>
        <taxon>Comamonadaceae</taxon>
        <taxon>Comamonas</taxon>
    </lineage>
</organism>
<dbReference type="Proteomes" id="UP000029567">
    <property type="component" value="Unassembled WGS sequence"/>
</dbReference>
<accession>A0A0E3BFE9</accession>
<dbReference type="AlphaFoldDB" id="A0A0E3BFE9"/>
<gene>
    <name evidence="1" type="ORF">P245_15370</name>
</gene>
<evidence type="ECO:0000313" key="1">
    <source>
        <dbReference type="EMBL" id="KGG90835.1"/>
    </source>
</evidence>
<name>A0A0E3BFE9_9BURK</name>
<reference evidence="1 2" key="1">
    <citation type="submission" date="2013-09" db="EMBL/GenBank/DDBJ databases">
        <title>High correlation between genotypes and phenotypes of environmental bacteria Comamonas testosteroni strains.</title>
        <authorList>
            <person name="Liu L."/>
            <person name="Zhu W."/>
            <person name="Xia X."/>
            <person name="Xu B."/>
            <person name="Luo M."/>
            <person name="Wang G."/>
        </authorList>
    </citation>
    <scope>NUCLEOTIDE SEQUENCE [LARGE SCALE GENOMIC DNA]</scope>
    <source>
        <strain evidence="1 2">JL14</strain>
    </source>
</reference>
<sequence>MHITISFSKPHIQHCARIAAIHGFLINIGSNDEGVTITNKAVNA</sequence>
<dbReference type="EMBL" id="AWTN01000095">
    <property type="protein sequence ID" value="KGG90835.1"/>
    <property type="molecule type" value="Genomic_DNA"/>
</dbReference>
<comment type="caution">
    <text evidence="1">The sequence shown here is derived from an EMBL/GenBank/DDBJ whole genome shotgun (WGS) entry which is preliminary data.</text>
</comment>
<evidence type="ECO:0000313" key="2">
    <source>
        <dbReference type="Proteomes" id="UP000029567"/>
    </source>
</evidence>